<reference evidence="1 2" key="1">
    <citation type="submission" date="2022-05" db="EMBL/GenBank/DDBJ databases">
        <title>Chromosome-level reference genomes for two strains of Caenorhabditis briggsae: an improved platform for comparative genomics.</title>
        <authorList>
            <person name="Stevens L."/>
            <person name="Andersen E.C."/>
        </authorList>
    </citation>
    <scope>NUCLEOTIDE SEQUENCE [LARGE SCALE GENOMIC DNA]</scope>
    <source>
        <strain evidence="1">QX1410_ONT</strain>
        <tissue evidence="1">Whole-organism</tissue>
    </source>
</reference>
<dbReference type="Proteomes" id="UP000827892">
    <property type="component" value="Chromosome X"/>
</dbReference>
<organism evidence="1 2">
    <name type="scientific">Caenorhabditis briggsae</name>
    <dbReference type="NCBI Taxonomy" id="6238"/>
    <lineage>
        <taxon>Eukaryota</taxon>
        <taxon>Metazoa</taxon>
        <taxon>Ecdysozoa</taxon>
        <taxon>Nematoda</taxon>
        <taxon>Chromadorea</taxon>
        <taxon>Rhabditida</taxon>
        <taxon>Rhabditina</taxon>
        <taxon>Rhabditomorpha</taxon>
        <taxon>Rhabditoidea</taxon>
        <taxon>Rhabditidae</taxon>
        <taxon>Peloderinae</taxon>
        <taxon>Caenorhabditis</taxon>
    </lineage>
</organism>
<accession>A0AAE9CXB6</accession>
<proteinExistence type="predicted"/>
<evidence type="ECO:0000313" key="2">
    <source>
        <dbReference type="Proteomes" id="UP000827892"/>
    </source>
</evidence>
<dbReference type="PANTHER" id="PTHR31712:SF0">
    <property type="entry name" value="DIETARY RESTRICTION OVER EXPRESSED-RELATED"/>
    <property type="match status" value="1"/>
</dbReference>
<gene>
    <name evidence="1" type="ORF">L3Y34_013156</name>
</gene>
<dbReference type="InterPro" id="IPR035291">
    <property type="entry name" value="DUF5354"/>
</dbReference>
<name>A0AAE9CXB6_CAEBR</name>
<dbReference type="Pfam" id="PF17305">
    <property type="entry name" value="DUF5354"/>
    <property type="match status" value="1"/>
</dbReference>
<dbReference type="AlphaFoldDB" id="A0AAE9CXB6"/>
<sequence length="172" mass="19876">MNGNEDYSLFEHFNVFLLTTSHPELFHPNMFSFSRVVLASTVLLSPMATLALNTVEQAKQDATGLLRCWEPTEDGNYSLSKPVFELCSYMPAANNFESFHVNGVDMSSDNYENMIKMFEEQHPKHALVNLCLQEAYQLQKPAIPSQSLIRCICKRDVTYRCRSFNFWMQTRK</sequence>
<evidence type="ECO:0000313" key="1">
    <source>
        <dbReference type="EMBL" id="ULT84285.1"/>
    </source>
</evidence>
<dbReference type="EMBL" id="CP090896">
    <property type="protein sequence ID" value="ULT84285.1"/>
    <property type="molecule type" value="Genomic_DNA"/>
</dbReference>
<dbReference type="PANTHER" id="PTHR31712">
    <property type="entry name" value="DIETARY RESTRICTION OVER EXPRESSED"/>
    <property type="match status" value="1"/>
</dbReference>
<protein>
    <submittedName>
        <fullName evidence="1">Uncharacterized protein</fullName>
    </submittedName>
</protein>